<organism evidence="1 2">
    <name type="scientific">Bradyrhizobium erythrophlei</name>
    <dbReference type="NCBI Taxonomy" id="1437360"/>
    <lineage>
        <taxon>Bacteria</taxon>
        <taxon>Pseudomonadati</taxon>
        <taxon>Pseudomonadota</taxon>
        <taxon>Alphaproteobacteria</taxon>
        <taxon>Hyphomicrobiales</taxon>
        <taxon>Nitrobacteraceae</taxon>
        <taxon>Bradyrhizobium</taxon>
    </lineage>
</organism>
<dbReference type="OrthoDB" id="8235211at2"/>
<name>A0A1M7UQ48_9BRAD</name>
<accession>A0A1M7UQ48</accession>
<dbReference type="RefSeq" id="WP_072826545.1">
    <property type="nucleotide sequence ID" value="NZ_LT670849.1"/>
</dbReference>
<sequence length="146" mass="15652">MPLMRYFAFVGGALLALLFIANACLPALPATEARSTAATDLSVIRIHSNAKWPERVVFDTSRPTIAPVPAPVLAEAAPAPQPAKAAATPPIKTGVREAFAQVQTTPVHVEPKRKRKSVAKNYGYGGQPRILVAQQRPAAFFGNNLW</sequence>
<gene>
    <name evidence="1" type="ORF">SAMN05444170_6180</name>
</gene>
<dbReference type="EMBL" id="LT670849">
    <property type="protein sequence ID" value="SHN85151.1"/>
    <property type="molecule type" value="Genomic_DNA"/>
</dbReference>
<proteinExistence type="predicted"/>
<keyword evidence="2" id="KW-1185">Reference proteome</keyword>
<dbReference type="Proteomes" id="UP000184096">
    <property type="component" value="Chromosome I"/>
</dbReference>
<evidence type="ECO:0000313" key="2">
    <source>
        <dbReference type="Proteomes" id="UP000184096"/>
    </source>
</evidence>
<evidence type="ECO:0000313" key="1">
    <source>
        <dbReference type="EMBL" id="SHN85151.1"/>
    </source>
</evidence>
<protein>
    <submittedName>
        <fullName evidence="1">Uncharacterized protein</fullName>
    </submittedName>
</protein>
<reference evidence="2" key="1">
    <citation type="submission" date="2016-11" db="EMBL/GenBank/DDBJ databases">
        <authorList>
            <person name="Varghese N."/>
            <person name="Submissions S."/>
        </authorList>
    </citation>
    <scope>NUCLEOTIDE SEQUENCE [LARGE SCALE GENOMIC DNA]</scope>
    <source>
        <strain evidence="2">GAS401</strain>
    </source>
</reference>
<dbReference type="AlphaFoldDB" id="A0A1M7UQ48"/>